<dbReference type="AlphaFoldDB" id="A0A4U1C869"/>
<gene>
    <name evidence="1" type="ORF">FA046_02755</name>
</gene>
<evidence type="ECO:0000313" key="1">
    <source>
        <dbReference type="EMBL" id="TKC00617.1"/>
    </source>
</evidence>
<comment type="caution">
    <text evidence="1">The sequence shown here is derived from an EMBL/GenBank/DDBJ whole genome shotgun (WGS) entry which is preliminary data.</text>
</comment>
<evidence type="ECO:0000313" key="2">
    <source>
        <dbReference type="Proteomes" id="UP000308181"/>
    </source>
</evidence>
<dbReference type="PANTHER" id="PTHR33639:SF2">
    <property type="entry name" value="DUF393 DOMAIN-CONTAINING PROTEIN"/>
    <property type="match status" value="1"/>
</dbReference>
<sequence length="131" mass="14921">MQQFVILFDGVCNLCNGFVQFVIKRDPQAQFKFADLQSDAAKALLSAHNIQIKDLKTVIFIANNKVYTQSDAALQIAKYLGGAWPLARVLLVVPKFIRNGIYSFIAKNRYRWFGKTEQCMVPNSNLKSRFL</sequence>
<dbReference type="PANTHER" id="PTHR33639">
    <property type="entry name" value="THIOL-DISULFIDE OXIDOREDUCTASE DCC"/>
    <property type="match status" value="1"/>
</dbReference>
<name>A0A4U1C869_9SPHI</name>
<accession>A0A4U1C869</accession>
<dbReference type="GO" id="GO:0015035">
    <property type="term" value="F:protein-disulfide reductase activity"/>
    <property type="evidence" value="ECO:0007669"/>
    <property type="project" value="InterPro"/>
</dbReference>
<dbReference type="OrthoDB" id="9785438at2"/>
<protein>
    <submittedName>
        <fullName evidence="1">Thiol-disulfide oxidoreductase DCC family protein</fullName>
    </submittedName>
</protein>
<reference evidence="1 2" key="1">
    <citation type="submission" date="2019-04" db="EMBL/GenBank/DDBJ databases">
        <title>Pedobacter sp. AR-3-17 sp. nov., isolated from Arctic soil.</title>
        <authorList>
            <person name="Dahal R.H."/>
            <person name="Kim D.-U."/>
        </authorList>
    </citation>
    <scope>NUCLEOTIDE SEQUENCE [LARGE SCALE GENOMIC DNA]</scope>
    <source>
        <strain evidence="1 2">AR-3-17</strain>
    </source>
</reference>
<keyword evidence="2" id="KW-1185">Reference proteome</keyword>
<proteinExistence type="predicted"/>
<dbReference type="EMBL" id="SWBP01000001">
    <property type="protein sequence ID" value="TKC00617.1"/>
    <property type="molecule type" value="Genomic_DNA"/>
</dbReference>
<dbReference type="Proteomes" id="UP000308181">
    <property type="component" value="Unassembled WGS sequence"/>
</dbReference>
<dbReference type="Pfam" id="PF04134">
    <property type="entry name" value="DCC1-like"/>
    <property type="match status" value="1"/>
</dbReference>
<dbReference type="InterPro" id="IPR007263">
    <property type="entry name" value="DCC1-like"/>
</dbReference>
<dbReference type="RefSeq" id="WP_136824826.1">
    <property type="nucleotide sequence ID" value="NZ_SWBP01000001.1"/>
</dbReference>
<dbReference type="InterPro" id="IPR052927">
    <property type="entry name" value="DCC_oxidoreductase"/>
</dbReference>
<organism evidence="1 2">
    <name type="scientific">Pedobacter cryophilus</name>
    <dbReference type="NCBI Taxonomy" id="2571271"/>
    <lineage>
        <taxon>Bacteria</taxon>
        <taxon>Pseudomonadati</taxon>
        <taxon>Bacteroidota</taxon>
        <taxon>Sphingobacteriia</taxon>
        <taxon>Sphingobacteriales</taxon>
        <taxon>Sphingobacteriaceae</taxon>
        <taxon>Pedobacter</taxon>
    </lineage>
</organism>